<dbReference type="InterPro" id="IPR043148">
    <property type="entry name" value="TagF_C"/>
</dbReference>
<dbReference type="RefSeq" id="WP_202336598.1">
    <property type="nucleotide sequence ID" value="NZ_CP068439.1"/>
</dbReference>
<reference evidence="1 2" key="1">
    <citation type="submission" date="2021-01" db="EMBL/GenBank/DDBJ databases">
        <title>Aequorivita sp. strain KX20305, a bacterium isolated from the sediment collected at a cold seep field in South China Sea.</title>
        <authorList>
            <person name="Zhang H."/>
            <person name="Li C."/>
        </authorList>
    </citation>
    <scope>NUCLEOTIDE SEQUENCE [LARGE SCALE GENOMIC DNA]</scope>
    <source>
        <strain evidence="1 2">KX20305</strain>
    </source>
</reference>
<proteinExistence type="predicted"/>
<dbReference type="EMBL" id="CP068439">
    <property type="protein sequence ID" value="QQX76755.1"/>
    <property type="molecule type" value="Genomic_DNA"/>
</dbReference>
<protein>
    <submittedName>
        <fullName evidence="1">CDP-glycerol glycerophosphotransferase family protein</fullName>
    </submittedName>
</protein>
<keyword evidence="2" id="KW-1185">Reference proteome</keyword>
<evidence type="ECO:0000313" key="2">
    <source>
        <dbReference type="Proteomes" id="UP000629420"/>
    </source>
</evidence>
<accession>A0ABX7DRI7</accession>
<dbReference type="InterPro" id="IPR007554">
    <property type="entry name" value="Glycerophosphate_synth"/>
</dbReference>
<dbReference type="Pfam" id="PF04464">
    <property type="entry name" value="Glyphos_transf"/>
    <property type="match status" value="1"/>
</dbReference>
<name>A0ABX7DRI7_9FLAO</name>
<gene>
    <name evidence="1" type="ORF">JK629_00325</name>
</gene>
<dbReference type="Proteomes" id="UP000629420">
    <property type="component" value="Chromosome"/>
</dbReference>
<sequence length="378" mass="44548">MDRKHKIAFIFLDEIHHIYHFVSIAVELSKQNEVQILTYPGKHDLLHKALEKLNGTNVIVEKLQTSLFRAFTDKLKNRKLPRKGFWIKKHQNYILTNFDAVVFSDYYHHYLLRARGENSRPKFIKLFHGPPGRGYSYNKELLDFDFQILYSQFHSEQLKEKKVLVKNWTISGYPKLDVIKFKDVKPLFSNERTTVLYNPHFEPALSSWHSMGLEILEFFFNSKKYNLIFAPHINLFNKLGGDDASRIPEKFFNAENIHIDLGSEKSVDMTYVNEADMYLGDVSSQVFEFIINPRPCVFLNSHKIKFKKDINYRFWHCGKVVNNAEKLPKALKKAPKRFDKKHRKIQEIMNLENFYFEKGSTASQRAAVAITEYLDKNL</sequence>
<dbReference type="Gene3D" id="3.40.50.12580">
    <property type="match status" value="1"/>
</dbReference>
<evidence type="ECO:0000313" key="1">
    <source>
        <dbReference type="EMBL" id="QQX76755.1"/>
    </source>
</evidence>
<organism evidence="1 2">
    <name type="scientific">Aequorivita iocasae</name>
    <dbReference type="NCBI Taxonomy" id="2803865"/>
    <lineage>
        <taxon>Bacteria</taxon>
        <taxon>Pseudomonadati</taxon>
        <taxon>Bacteroidota</taxon>
        <taxon>Flavobacteriia</taxon>
        <taxon>Flavobacteriales</taxon>
        <taxon>Flavobacteriaceae</taxon>
        <taxon>Aequorivita</taxon>
    </lineage>
</organism>